<feature type="transmembrane region" description="Helical" evidence="1">
    <location>
        <begin position="214"/>
        <end position="231"/>
    </location>
</feature>
<reference evidence="2" key="1">
    <citation type="submission" date="2021-01" db="EMBL/GenBank/DDBJ databases">
        <authorList>
            <consortium name="Genoscope - CEA"/>
            <person name="William W."/>
        </authorList>
    </citation>
    <scope>NUCLEOTIDE SEQUENCE</scope>
</reference>
<evidence type="ECO:0000313" key="3">
    <source>
        <dbReference type="Proteomes" id="UP000692954"/>
    </source>
</evidence>
<keyword evidence="1" id="KW-0812">Transmembrane</keyword>
<gene>
    <name evidence="2" type="ORF">PSON_ATCC_30995.1.T1120075</name>
</gene>
<organism evidence="2 3">
    <name type="scientific">Paramecium sonneborni</name>
    <dbReference type="NCBI Taxonomy" id="65129"/>
    <lineage>
        <taxon>Eukaryota</taxon>
        <taxon>Sar</taxon>
        <taxon>Alveolata</taxon>
        <taxon>Ciliophora</taxon>
        <taxon>Intramacronucleata</taxon>
        <taxon>Oligohymenophorea</taxon>
        <taxon>Peniculida</taxon>
        <taxon>Parameciidae</taxon>
        <taxon>Paramecium</taxon>
    </lineage>
</organism>
<dbReference type="EMBL" id="CAJJDN010000112">
    <property type="protein sequence ID" value="CAD8116871.1"/>
    <property type="molecule type" value="Genomic_DNA"/>
</dbReference>
<proteinExistence type="predicted"/>
<feature type="transmembrane region" description="Helical" evidence="1">
    <location>
        <begin position="114"/>
        <end position="131"/>
    </location>
</feature>
<keyword evidence="1" id="KW-1133">Transmembrane helix</keyword>
<evidence type="ECO:0000256" key="1">
    <source>
        <dbReference type="SAM" id="Phobius"/>
    </source>
</evidence>
<accession>A0A8S1QNT1</accession>
<keyword evidence="3" id="KW-1185">Reference proteome</keyword>
<dbReference type="AlphaFoldDB" id="A0A8S1QNT1"/>
<comment type="caution">
    <text evidence="2">The sequence shown here is derived from an EMBL/GenBank/DDBJ whole genome shotgun (WGS) entry which is preliminary data.</text>
</comment>
<evidence type="ECO:0008006" key="4">
    <source>
        <dbReference type="Google" id="ProtNLM"/>
    </source>
</evidence>
<evidence type="ECO:0000313" key="2">
    <source>
        <dbReference type="EMBL" id="CAD8116871.1"/>
    </source>
</evidence>
<dbReference type="Proteomes" id="UP000692954">
    <property type="component" value="Unassembled WGS sequence"/>
</dbReference>
<protein>
    <recommendedName>
        <fullName evidence="4">Transmembrane protein</fullName>
    </recommendedName>
</protein>
<name>A0A8S1QNT1_9CILI</name>
<dbReference type="OrthoDB" id="301017at2759"/>
<sequence length="536" mass="62826">MTTERLLMPPSKKHSNSSLMMVQQKLFAIVQRKQTIRNPVIGNDLGNQHRNDQYQIMNKFTLKFFNSQLELQYQNEKIGKLRKPVFYVFMTLGLILNVLKVLLDLGKLSPLNQYINYILMALAVVLIVISVKWPLYIRYTLLIANISSALLQLNFPENTKSQFYYSYGNNFMQFQACAYFVSDFLDSVVQVICHTIIKLIITIQTTQHVDPQDVLMGIGAAIMIIIVIYICDSNARNEFLSKICQTLWHQQLSELIRSPFFQVTYCQRMLQFNFLNGKDIIHFPLYDDQLCNGCNMRNFLRHYQFQGQELEQFLIKNQEGTLKIKLSKHKFNLRIVNVGIDKINKIIILDDHYSQNITLASDIKKPIKIYIQQTSHHNYQFFFNWGIISLLLINDNTIQEISLAKILSRFNSKFSSLSKIKFLFKGDSTLTFFSYSNLIRVYLIQIYQIIMHYYESQEKKINQKIPQSKPFLIVMIIYKDCDSIVLQLPQIINSFFFISKYTKNFFIGQIEHKILNSPLTGDLKISFNTSIPFKQF</sequence>
<feature type="transmembrane region" description="Helical" evidence="1">
    <location>
        <begin position="85"/>
        <end position="102"/>
    </location>
</feature>
<keyword evidence="1" id="KW-0472">Membrane</keyword>